<evidence type="ECO:0000259" key="3">
    <source>
        <dbReference type="Pfam" id="PF05043"/>
    </source>
</evidence>
<dbReference type="Proteomes" id="UP000569903">
    <property type="component" value="Unassembled WGS sequence"/>
</dbReference>
<accession>A0A841YZL9</accession>
<name>A0A841YZL9_9LIST</name>
<dbReference type="PANTHER" id="PTHR30185">
    <property type="entry name" value="CRYPTIC BETA-GLUCOSIDE BGL OPERON ANTITERMINATOR"/>
    <property type="match status" value="1"/>
</dbReference>
<evidence type="ECO:0000256" key="1">
    <source>
        <dbReference type="ARBA" id="ARBA00023015"/>
    </source>
</evidence>
<evidence type="ECO:0000256" key="2">
    <source>
        <dbReference type="ARBA" id="ARBA00023163"/>
    </source>
</evidence>
<reference evidence="4 5" key="1">
    <citation type="submission" date="2020-03" db="EMBL/GenBank/DDBJ databases">
        <title>Soil Listeria distribution.</title>
        <authorList>
            <person name="Liao J."/>
            <person name="Wiedmann M."/>
        </authorList>
    </citation>
    <scope>NUCLEOTIDE SEQUENCE [LARGE SCALE GENOMIC DNA]</scope>
    <source>
        <strain evidence="4 5">FSL L7-1614</strain>
    </source>
</reference>
<gene>
    <name evidence="4" type="ORF">HB850_13500</name>
</gene>
<feature type="domain" description="Mga helix-turn-helix" evidence="3">
    <location>
        <begin position="84"/>
        <end position="167"/>
    </location>
</feature>
<comment type="caution">
    <text evidence="4">The sequence shown here is derived from an EMBL/GenBank/DDBJ whole genome shotgun (WGS) entry which is preliminary data.</text>
</comment>
<organism evidence="4 5">
    <name type="scientific">Listeria newyorkensis</name>
    <dbReference type="NCBI Taxonomy" id="1497681"/>
    <lineage>
        <taxon>Bacteria</taxon>
        <taxon>Bacillati</taxon>
        <taxon>Bacillota</taxon>
        <taxon>Bacilli</taxon>
        <taxon>Bacillales</taxon>
        <taxon>Listeriaceae</taxon>
        <taxon>Listeria</taxon>
    </lineage>
</organism>
<evidence type="ECO:0000313" key="4">
    <source>
        <dbReference type="EMBL" id="MBC1458775.1"/>
    </source>
</evidence>
<dbReference type="InterPro" id="IPR007737">
    <property type="entry name" value="Mga_HTH"/>
</dbReference>
<sequence length="495" mass="58962">MKKNIYQTIGHNTNNSMTLLRMISEEERWYTVSEISERLEVNQRTVQRYLADLLDKIEDYNDDKIQLHTAKNKGVLLEVKLGADVLNFELYLLEDNVTIMLMKSVFFEEFTSVKKFAMDHFLSETTIRRSLKQFQELMEPYEIGLKRETYEIVGQEEQVRMFLYCLFWRIYQGAMWPFDIVDRNTVTEASERLSSTLRLNLTHVQKKQVEYILAINIIRIRKRHKVKVKSQWEDYLDLENDYNSFVEMKTIFDSLNIHTEGEVYFFYLITETRSKIYDNTEIARRAMIPHQKNESDVYVATQAFLRLFSEDVIEIPEKKRDALFYSSFSVHLFCTLFKHFSVDINGYSYLQKLKEYYPNLHRKMDMLLDKLYAETGNALFLEKAFLLTRYGLIFSSIKGLTYFEKQVQIVMDTDLPKFAERNLRHQIYDTLKYRYKVRFLNKNSAPQADVILTTVATPMIVERYNRKKVLHIESELTARDFFNIVNIVVEVMSGK</sequence>
<dbReference type="InterPro" id="IPR050661">
    <property type="entry name" value="BglG_antiterminators"/>
</dbReference>
<dbReference type="PANTHER" id="PTHR30185:SF13">
    <property type="entry name" value="LICABCH OPERON REGULATOR-RELATED"/>
    <property type="match status" value="1"/>
</dbReference>
<dbReference type="Pfam" id="PF05043">
    <property type="entry name" value="Mga"/>
    <property type="match status" value="1"/>
</dbReference>
<proteinExistence type="predicted"/>
<dbReference type="EMBL" id="JAARQN010000015">
    <property type="protein sequence ID" value="MBC1458775.1"/>
    <property type="molecule type" value="Genomic_DNA"/>
</dbReference>
<dbReference type="Gene3D" id="1.10.10.10">
    <property type="entry name" value="Winged helix-like DNA-binding domain superfamily/Winged helix DNA-binding domain"/>
    <property type="match status" value="2"/>
</dbReference>
<keyword evidence="1" id="KW-0805">Transcription regulation</keyword>
<evidence type="ECO:0000313" key="5">
    <source>
        <dbReference type="Proteomes" id="UP000569903"/>
    </source>
</evidence>
<protein>
    <submittedName>
        <fullName evidence="4">HTH domain-containing protein</fullName>
    </submittedName>
</protein>
<dbReference type="AlphaFoldDB" id="A0A841YZL9"/>
<dbReference type="RefSeq" id="WP_185389912.1">
    <property type="nucleotide sequence ID" value="NZ_JAARQN010000015.1"/>
</dbReference>
<dbReference type="InterPro" id="IPR036388">
    <property type="entry name" value="WH-like_DNA-bd_sf"/>
</dbReference>
<keyword evidence="2" id="KW-0804">Transcription</keyword>